<dbReference type="InParanoid" id="A0A3N4L4N8"/>
<sequence length="148" mass="16734">MARMYGHSVEHPSQATCSNDLIYIGPTHTAFFLYRIHYYYYYYYYYYYSNGRYHYSCLPRPTIDWILHTDGAGGENKMFTGVIGGYSTTTTTTTAIDIDIIANSTFTTTAATANTTTITTANTTTVDTAFEVIPCCRDTGERIDIFCL</sequence>
<gene>
    <name evidence="1" type="ORF">P167DRAFT_541519</name>
</gene>
<evidence type="ECO:0000313" key="1">
    <source>
        <dbReference type="EMBL" id="RPB16738.1"/>
    </source>
</evidence>
<organism evidence="1 2">
    <name type="scientific">Morchella conica CCBAS932</name>
    <dbReference type="NCBI Taxonomy" id="1392247"/>
    <lineage>
        <taxon>Eukaryota</taxon>
        <taxon>Fungi</taxon>
        <taxon>Dikarya</taxon>
        <taxon>Ascomycota</taxon>
        <taxon>Pezizomycotina</taxon>
        <taxon>Pezizomycetes</taxon>
        <taxon>Pezizales</taxon>
        <taxon>Morchellaceae</taxon>
        <taxon>Morchella</taxon>
    </lineage>
</organism>
<dbReference type="Proteomes" id="UP000277580">
    <property type="component" value="Unassembled WGS sequence"/>
</dbReference>
<reference evidence="1 2" key="1">
    <citation type="journal article" date="2018" name="Nat. Ecol. Evol.">
        <title>Pezizomycetes genomes reveal the molecular basis of ectomycorrhizal truffle lifestyle.</title>
        <authorList>
            <person name="Murat C."/>
            <person name="Payen T."/>
            <person name="Noel B."/>
            <person name="Kuo A."/>
            <person name="Morin E."/>
            <person name="Chen J."/>
            <person name="Kohler A."/>
            <person name="Krizsan K."/>
            <person name="Balestrini R."/>
            <person name="Da Silva C."/>
            <person name="Montanini B."/>
            <person name="Hainaut M."/>
            <person name="Levati E."/>
            <person name="Barry K.W."/>
            <person name="Belfiori B."/>
            <person name="Cichocki N."/>
            <person name="Clum A."/>
            <person name="Dockter R.B."/>
            <person name="Fauchery L."/>
            <person name="Guy J."/>
            <person name="Iotti M."/>
            <person name="Le Tacon F."/>
            <person name="Lindquist E.A."/>
            <person name="Lipzen A."/>
            <person name="Malagnac F."/>
            <person name="Mello A."/>
            <person name="Molinier V."/>
            <person name="Miyauchi S."/>
            <person name="Poulain J."/>
            <person name="Riccioni C."/>
            <person name="Rubini A."/>
            <person name="Sitrit Y."/>
            <person name="Splivallo R."/>
            <person name="Traeger S."/>
            <person name="Wang M."/>
            <person name="Zifcakova L."/>
            <person name="Wipf D."/>
            <person name="Zambonelli A."/>
            <person name="Paolocci F."/>
            <person name="Nowrousian M."/>
            <person name="Ottonello S."/>
            <person name="Baldrian P."/>
            <person name="Spatafora J.W."/>
            <person name="Henrissat B."/>
            <person name="Nagy L.G."/>
            <person name="Aury J.M."/>
            <person name="Wincker P."/>
            <person name="Grigoriev I.V."/>
            <person name="Bonfante P."/>
            <person name="Martin F.M."/>
        </authorList>
    </citation>
    <scope>NUCLEOTIDE SEQUENCE [LARGE SCALE GENOMIC DNA]</scope>
    <source>
        <strain evidence="1 2">CCBAS932</strain>
    </source>
</reference>
<name>A0A3N4L4N8_9PEZI</name>
<keyword evidence="2" id="KW-1185">Reference proteome</keyword>
<accession>A0A3N4L4N8</accession>
<dbReference type="AlphaFoldDB" id="A0A3N4L4N8"/>
<dbReference type="EMBL" id="ML119107">
    <property type="protein sequence ID" value="RPB16738.1"/>
    <property type="molecule type" value="Genomic_DNA"/>
</dbReference>
<proteinExistence type="predicted"/>
<evidence type="ECO:0000313" key="2">
    <source>
        <dbReference type="Proteomes" id="UP000277580"/>
    </source>
</evidence>
<protein>
    <submittedName>
        <fullName evidence="1">Uncharacterized protein</fullName>
    </submittedName>
</protein>